<dbReference type="Pfam" id="PF24520">
    <property type="entry name" value="ARM_KNTC1_1st"/>
    <property type="match status" value="1"/>
</dbReference>
<dbReference type="InterPro" id="IPR055404">
    <property type="entry name" value="ARM_KNTC1_2nd"/>
</dbReference>
<dbReference type="GO" id="GO:1990423">
    <property type="term" value="C:RZZ complex"/>
    <property type="evidence" value="ECO:0007669"/>
    <property type="project" value="TreeGrafter"/>
</dbReference>
<gene>
    <name evidence="5" type="ORF">WA026_018627</name>
</gene>
<protein>
    <recommendedName>
        <fullName evidence="7">RZZ complex subunit KNTC1/ROD C-terminal domain-containing protein</fullName>
    </recommendedName>
</protein>
<dbReference type="GO" id="GO:0005737">
    <property type="term" value="C:cytoplasm"/>
    <property type="evidence" value="ECO:0007669"/>
    <property type="project" value="TreeGrafter"/>
</dbReference>
<dbReference type="Pfam" id="PF24515">
    <property type="entry name" value="ARM_KNTC1_3rd"/>
    <property type="match status" value="1"/>
</dbReference>
<dbReference type="GO" id="GO:0005828">
    <property type="term" value="C:kinetochore microtubule"/>
    <property type="evidence" value="ECO:0007669"/>
    <property type="project" value="TreeGrafter"/>
</dbReference>
<evidence type="ECO:0008006" key="7">
    <source>
        <dbReference type="Google" id="ProtNLM"/>
    </source>
</evidence>
<dbReference type="InterPro" id="IPR055405">
    <property type="entry name" value="ARM_KNTC1_3rd"/>
</dbReference>
<reference evidence="5 6" key="1">
    <citation type="submission" date="2023-03" db="EMBL/GenBank/DDBJ databases">
        <title>Genome insight into feeding habits of ladybird beetles.</title>
        <authorList>
            <person name="Li H.-S."/>
            <person name="Huang Y.-H."/>
            <person name="Pang H."/>
        </authorList>
    </citation>
    <scope>NUCLEOTIDE SEQUENCE [LARGE SCALE GENOMIC DNA]</scope>
    <source>
        <strain evidence="5">SYSU_2023b</strain>
        <tissue evidence="5">Whole body</tissue>
    </source>
</reference>
<name>A0AAW1U3L3_9CUCU</name>
<evidence type="ECO:0000259" key="1">
    <source>
        <dbReference type="Pfam" id="PF10493"/>
    </source>
</evidence>
<dbReference type="PANTHER" id="PTHR15688:SF1">
    <property type="entry name" value="KINETOCHORE-ASSOCIATED PROTEIN 1"/>
    <property type="match status" value="1"/>
</dbReference>
<dbReference type="GO" id="GO:0007094">
    <property type="term" value="P:mitotic spindle assembly checkpoint signaling"/>
    <property type="evidence" value="ECO:0007669"/>
    <property type="project" value="TreeGrafter"/>
</dbReference>
<dbReference type="GO" id="GO:1903394">
    <property type="term" value="P:protein localization to kinetochore involved in kinetochore assembly"/>
    <property type="evidence" value="ECO:0007669"/>
    <property type="project" value="TreeGrafter"/>
</dbReference>
<evidence type="ECO:0000259" key="2">
    <source>
        <dbReference type="Pfam" id="PF24515"/>
    </source>
</evidence>
<feature type="domain" description="KNTC1 second ARM-repeats" evidence="3">
    <location>
        <begin position="692"/>
        <end position="833"/>
    </location>
</feature>
<feature type="domain" description="RZZ complex subunit KNTC1/ROD C-terminal" evidence="1">
    <location>
        <begin position="1458"/>
        <end position="1976"/>
    </location>
</feature>
<feature type="domain" description="KNTC1 first ARM-repeats" evidence="4">
    <location>
        <begin position="356"/>
        <end position="583"/>
    </location>
</feature>
<dbReference type="EMBL" id="JARQZJ010000042">
    <property type="protein sequence ID" value="KAK9877519.1"/>
    <property type="molecule type" value="Genomic_DNA"/>
</dbReference>
<feature type="domain" description="KNTC1 third ARM-repeats" evidence="2">
    <location>
        <begin position="1202"/>
        <end position="1412"/>
    </location>
</feature>
<keyword evidence="6" id="KW-1185">Reference proteome</keyword>
<dbReference type="PANTHER" id="PTHR15688">
    <property type="entry name" value="KINETOCHORE-ASSOCIATED PROTEIN 1"/>
    <property type="match status" value="1"/>
</dbReference>
<dbReference type="InterPro" id="IPR019527">
    <property type="entry name" value="RZZ-complex_KNTC1/ROD_C"/>
</dbReference>
<evidence type="ECO:0000313" key="6">
    <source>
        <dbReference type="Proteomes" id="UP001431783"/>
    </source>
</evidence>
<evidence type="ECO:0000259" key="4">
    <source>
        <dbReference type="Pfam" id="PF24520"/>
    </source>
</evidence>
<dbReference type="InterPro" id="IPR052802">
    <property type="entry name" value="KNTC1"/>
</dbReference>
<comment type="caution">
    <text evidence="5">The sequence shown here is derived from an EMBL/GenBank/DDBJ whole genome shotgun (WGS) entry which is preliminary data.</text>
</comment>
<dbReference type="Proteomes" id="UP001431783">
    <property type="component" value="Unassembled WGS sequence"/>
</dbReference>
<dbReference type="GO" id="GO:0031267">
    <property type="term" value="F:small GTPase binding"/>
    <property type="evidence" value="ECO:0007669"/>
    <property type="project" value="TreeGrafter"/>
</dbReference>
<evidence type="ECO:0000259" key="3">
    <source>
        <dbReference type="Pfam" id="PF24516"/>
    </source>
</evidence>
<dbReference type="GO" id="GO:0000070">
    <property type="term" value="P:mitotic sister chromatid segregation"/>
    <property type="evidence" value="ECO:0007669"/>
    <property type="project" value="TreeGrafter"/>
</dbReference>
<dbReference type="Pfam" id="PF10493">
    <property type="entry name" value="Rod_C"/>
    <property type="match status" value="1"/>
</dbReference>
<evidence type="ECO:0000313" key="5">
    <source>
        <dbReference type="EMBL" id="KAK9877519.1"/>
    </source>
</evidence>
<dbReference type="Pfam" id="PF24516">
    <property type="entry name" value="ARM_KNTC1_2nd"/>
    <property type="match status" value="1"/>
</dbReference>
<proteinExistence type="predicted"/>
<accession>A0AAW1U3L3</accession>
<organism evidence="5 6">
    <name type="scientific">Henosepilachna vigintioctopunctata</name>
    <dbReference type="NCBI Taxonomy" id="420089"/>
    <lineage>
        <taxon>Eukaryota</taxon>
        <taxon>Metazoa</taxon>
        <taxon>Ecdysozoa</taxon>
        <taxon>Arthropoda</taxon>
        <taxon>Hexapoda</taxon>
        <taxon>Insecta</taxon>
        <taxon>Pterygota</taxon>
        <taxon>Neoptera</taxon>
        <taxon>Endopterygota</taxon>
        <taxon>Coleoptera</taxon>
        <taxon>Polyphaga</taxon>
        <taxon>Cucujiformia</taxon>
        <taxon>Coccinelloidea</taxon>
        <taxon>Coccinellidae</taxon>
        <taxon>Epilachninae</taxon>
        <taxon>Epilachnini</taxon>
        <taxon>Henosepilachna</taxon>
    </lineage>
</organism>
<dbReference type="InterPro" id="IPR055403">
    <property type="entry name" value="ARM_KNTC1_1st"/>
</dbReference>
<sequence>MSLQIKCGFNVNDETLNFGNRGLADNECYEAVTLATVRRSEISDGVPFVNTSLKNGEIFYSINNVFGIFKDKTYSGVKFSSAFECNIDMICISPNNIFSFIFLRDGALQILKFFQEEYNLVDTVLLVQCEELPTKKLFIGGYIESFEDNDKLQQISLIVVTETGCIHRVNIIDGENFSATSELLHNLNTSLEVSSFDRSLLFLKGSRIWVIDLLKDTIISYKAMDIKYACFANMFILALLNTGEIVYIDPYTLKYILVEMDTRLHAISVLVDERSTVECIIGETVKNESNESYLQLYQQDFSVVYSIKVSNDIHIITPESVTDEVHYISFIKSETHIDEVRFHCVYETDPEKRLFRLFRRKMFDEAERYAKTHNIDVSIVNKEKAKLIVEKMECSSKDIDDLIEIFNCLSDKEFILDCCIDIESSCLNADDIMRILKYGSDLKIDKNDMISKNKKKNCNELYARINLFVAAGYKMNEWVDFSTCCLVREMKKLLKQKEISKAIIIWSRMYIQKMELLDQESVKNILDLLDFLDLDVAIPFLPTFVPITLDYLPNTLPLFVNWLEMKIFSIEDKYKDNFPQNAIDFLQDTAKYFKIGKPNVQASEESKSVKLKKLSEALNYLKTLKCNYGIKIGLKELMQEPKSVIKVLLNLELSPDMYNLVLQEFTYKFIVQNQLNADEILWDELIDILNCHESYWENIVGSILNCIHSVDLRLEAVEKIFLTAKLPWSNIVRQLGIQMLKSTYPTAFAIEKLMKEEPRMIVLKKKEYCLSRYSCTNLDDLQFLVNRIIKCDLPTLISDAFQLCGEEELFKIEVIRLLFHHFVEKGMFGKAFEVVNMNKVVIEKSLQLILNDIANLIAPSNSENYIYTLKMMTQKFNSSSKHEFKIFGWRQDVELLQNIQNVNLFFNIKVSDISLCEERKKELIRGLTRKMIENYEDDSITSETILDSCNRLSSYTGIEKEKILLQCCIHEMEVDVKKHKLLCIVAEDYLINTDKVKYLCILTVYLLHNLSIKCENQLIENSFIGYTDSNLTENNDSINIIELALSLISKAVKISDIEELPACMKIVPWVNSIYFLRRNKITMQQRIDNFGDTKDFGNFNPSTGSLLAIQKVFSMYTSFVVKYKNDEDCFLTYFNRNNSCVSQEELLNELLDFERLMYALNQSGESLLLYKLLTTLQNQFMVYEELNIVKDTLTEMIKKHCIHNLVQTSVLKNDIDENLFYTSLLWCDSKEAEKHIEQALKLQRKTPSKVAVIANIGVKIFDFHQNMSPRNFCKQVMLSVSWWEKLKHLNLDYNKFFKVNSRARLELLIETKDFDFKHIKQYCVDYHLTEIQYFYLEYLKTCLIKWKPNYKIVENNTGGKNLIVQPNQEQQLCEKCMEVKQYIEENEKVEELLQKIWSQVNFYHYEVFSCILYISEGHSFKHLKAMLSFLKKYERISLPSDIEKEKWFNSFPDNQFIDPLSEFRLLFNSTLLDSKDIWNVIRKEISLQNYSVWFEAVQAFNYLTIDDICSFLVKELVSQGVLTTIKPGEWLYPQQTGLFTEIDNCLKHMDNVKMKKFTAAYYLLSNTPEGADQVTIAKITYKYALEYKNIDPQSPNIISFKKIEKKYQRCLSLQVLHMHQLTDQRYIDLILNIEQLLMALYQDERIIKQTEYIDLYCPDINKAADELAEIFNLDIYKFRKRLISAYLKDSDSLGIHGNVSMELSDNWIYSDNFKNSKHNLLRAAYVCSSNVIFWQKYLLEQGDISNTDFADVYYRSRCLKCLLEIANESQIESLTSLDFQSYMTIVDQLTLSSTLSTFGIMIDLENMKSWSIVTNKLAQIGNPDSIKALADVCKVLKLSKAKYWEFIIKNATHFNMFSELEEYLNHTKKQDYIHDSFYVSAWQQLIDHTVTSTLNLNDEKFEEKFLKDMFMIQQCPVIHMLDLECTFKKVIQANKLGAAAILMQYLPKENAVKIANDIKKNYDLGNLLKTVEKFEALGVAAYGVRRLLLG</sequence>